<protein>
    <submittedName>
        <fullName evidence="3">Uncharacterized protein LOC103511188</fullName>
    </submittedName>
</protein>
<dbReference type="RefSeq" id="XP_008474127.1">
    <property type="nucleotide sequence ID" value="XM_008475905.3"/>
</dbReference>
<organism evidence="2 3">
    <name type="scientific">Diaphorina citri</name>
    <name type="common">Asian citrus psyllid</name>
    <dbReference type="NCBI Taxonomy" id="121845"/>
    <lineage>
        <taxon>Eukaryota</taxon>
        <taxon>Metazoa</taxon>
        <taxon>Ecdysozoa</taxon>
        <taxon>Arthropoda</taxon>
        <taxon>Hexapoda</taxon>
        <taxon>Insecta</taxon>
        <taxon>Pterygota</taxon>
        <taxon>Neoptera</taxon>
        <taxon>Paraneoptera</taxon>
        <taxon>Hemiptera</taxon>
        <taxon>Sternorrhyncha</taxon>
        <taxon>Psylloidea</taxon>
        <taxon>Psyllidae</taxon>
        <taxon>Diaphorininae</taxon>
        <taxon>Diaphorina</taxon>
    </lineage>
</organism>
<name>A0A1S3D5V0_DIACI</name>
<accession>A0A1S3D5V0</accession>
<reference evidence="3" key="1">
    <citation type="submission" date="2025-08" db="UniProtKB">
        <authorList>
            <consortium name="RefSeq"/>
        </authorList>
    </citation>
    <scope>IDENTIFICATION</scope>
</reference>
<dbReference type="KEGG" id="dci:103511188"/>
<proteinExistence type="predicted"/>
<gene>
    <name evidence="3" type="primary">LOC103511188</name>
</gene>
<dbReference type="GeneID" id="103511188"/>
<dbReference type="PaxDb" id="121845-A0A1S3D5V0"/>
<feature type="transmembrane region" description="Helical" evidence="1">
    <location>
        <begin position="88"/>
        <end position="118"/>
    </location>
</feature>
<evidence type="ECO:0000313" key="2">
    <source>
        <dbReference type="Proteomes" id="UP000079169"/>
    </source>
</evidence>
<keyword evidence="2" id="KW-1185">Reference proteome</keyword>
<keyword evidence="1" id="KW-0812">Transmembrane</keyword>
<dbReference type="Proteomes" id="UP000079169">
    <property type="component" value="Unplaced"/>
</dbReference>
<keyword evidence="1" id="KW-1133">Transmembrane helix</keyword>
<keyword evidence="1" id="KW-0472">Membrane</keyword>
<evidence type="ECO:0000256" key="1">
    <source>
        <dbReference type="SAM" id="Phobius"/>
    </source>
</evidence>
<dbReference type="AlphaFoldDB" id="A0A1S3D5V0"/>
<sequence>MFVGFLCIVMMTKVNINCEQTTGNLSTSLNQWTTPRNENLIKKEQETMTIYDADYIHLNHPPNLFDINKSLILQPRESNILNSSEEKLIIFTLFTFFILLMCSCCIIMGLIIAIIYLVCTKQNNASPT</sequence>
<evidence type="ECO:0000313" key="3">
    <source>
        <dbReference type="RefSeq" id="XP_008474127.1"/>
    </source>
</evidence>